<dbReference type="EMBL" id="JBHUCM010000086">
    <property type="protein sequence ID" value="MFD1547898.1"/>
    <property type="molecule type" value="Genomic_DNA"/>
</dbReference>
<evidence type="ECO:0000313" key="3">
    <source>
        <dbReference type="EMBL" id="MFD1547898.1"/>
    </source>
</evidence>
<organism evidence="3 4">
    <name type="scientific">Nonomuraea guangzhouensis</name>
    <dbReference type="NCBI Taxonomy" id="1291555"/>
    <lineage>
        <taxon>Bacteria</taxon>
        <taxon>Bacillati</taxon>
        <taxon>Actinomycetota</taxon>
        <taxon>Actinomycetes</taxon>
        <taxon>Streptosporangiales</taxon>
        <taxon>Streptosporangiaceae</taxon>
        <taxon>Nonomuraea</taxon>
    </lineage>
</organism>
<feature type="compositionally biased region" description="Basic and acidic residues" evidence="1">
    <location>
        <begin position="444"/>
        <end position="453"/>
    </location>
</feature>
<feature type="region of interest" description="Disordered" evidence="1">
    <location>
        <begin position="417"/>
        <end position="478"/>
    </location>
</feature>
<name>A0ABW4GYH5_9ACTN</name>
<keyword evidence="4" id="KW-1185">Reference proteome</keyword>
<evidence type="ECO:0008006" key="5">
    <source>
        <dbReference type="Google" id="ProtNLM"/>
    </source>
</evidence>
<feature type="region of interest" description="Disordered" evidence="1">
    <location>
        <begin position="683"/>
        <end position="711"/>
    </location>
</feature>
<feature type="compositionally biased region" description="Polar residues" evidence="1">
    <location>
        <begin position="387"/>
        <end position="400"/>
    </location>
</feature>
<reference evidence="4" key="1">
    <citation type="journal article" date="2019" name="Int. J. Syst. Evol. Microbiol.">
        <title>The Global Catalogue of Microorganisms (GCM) 10K type strain sequencing project: providing services to taxonomists for standard genome sequencing and annotation.</title>
        <authorList>
            <consortium name="The Broad Institute Genomics Platform"/>
            <consortium name="The Broad Institute Genome Sequencing Center for Infectious Disease"/>
            <person name="Wu L."/>
            <person name="Ma J."/>
        </authorList>
    </citation>
    <scope>NUCLEOTIDE SEQUENCE [LARGE SCALE GENOMIC DNA]</scope>
    <source>
        <strain evidence="4">CGMCC 1.15399</strain>
    </source>
</reference>
<feature type="signal peptide" evidence="2">
    <location>
        <begin position="1"/>
        <end position="26"/>
    </location>
</feature>
<evidence type="ECO:0000256" key="2">
    <source>
        <dbReference type="SAM" id="SignalP"/>
    </source>
</evidence>
<proteinExistence type="predicted"/>
<dbReference type="RefSeq" id="WP_219529095.1">
    <property type="nucleotide sequence ID" value="NZ_JAHKRM010000006.1"/>
</dbReference>
<feature type="compositionally biased region" description="Basic and acidic residues" evidence="1">
    <location>
        <begin position="686"/>
        <end position="711"/>
    </location>
</feature>
<feature type="region of interest" description="Disordered" evidence="1">
    <location>
        <begin position="210"/>
        <end position="341"/>
    </location>
</feature>
<evidence type="ECO:0000313" key="4">
    <source>
        <dbReference type="Proteomes" id="UP001597097"/>
    </source>
</evidence>
<accession>A0ABW4GYH5</accession>
<comment type="caution">
    <text evidence="3">The sequence shown here is derived from an EMBL/GenBank/DDBJ whole genome shotgun (WGS) entry which is preliminary data.</text>
</comment>
<feature type="region of interest" description="Disordered" evidence="1">
    <location>
        <begin position="747"/>
        <end position="790"/>
    </location>
</feature>
<gene>
    <name evidence="3" type="ORF">ACFSJ0_63480</name>
</gene>
<protein>
    <recommendedName>
        <fullName evidence="5">Fibronectin type-III domain-containing protein</fullName>
    </recommendedName>
</protein>
<evidence type="ECO:0000256" key="1">
    <source>
        <dbReference type="SAM" id="MobiDB-lite"/>
    </source>
</evidence>
<sequence>MTVVGRAIVATAVVAGSIVLGGSAQAAVVMRQGASSGEITSPSDGQVVTSGSVPISARTGVMQLNMGVYVEGPSTAKQKVAGGGANQTLSGTFDAGSAPNGTFNVVLKGEITGTTYATSTFKLRRPAAAPDNVAAALEGTEKIVVTWSKGSEPDLQSYEVATSQSGIVGRLPADSACSGSSCKAVLAVPSKAAGQRVGFTVKAFRGDGDGGSIGSGNSGAAYVTVPGPPTAKPKKTATKQETPTTKKGVDTLPTLPGKKHTQPTAAPTRKATTTKNTNKLPAMPDTDPKGNLPIPTADTTGDSGKTDGLTPDGTKGDAESAPVDSRVKAQSSESPTGSIGQYGMYVAGGLVLLLLAAHGGAWARRRSLAGAGAGGSVPHSAAASPSLGISAQPSTDSVPPTASAPRRPAVVLAVAKIRPVGEHPRTQSPEQSRAPERSGAQTPERSRASERRGAAQAPGASRTPPGRSGAQTPARSRMRALESHMQALEHPGSAASDLPGPGVSDQPGPGASGPGAPASGGSTLEASGLEVSDRFGQGVNGVPRPSGSDGFGSGGSEKLGVVSSDRFNSTPSDLLATPSAARRYAERPSAGRGYGPETGHARAQVRAALPLHLSDADMGAADPDDRASGGQDGRTGAEQVSWLSGEQDGQVGAGQVSWVSGERDGRADAGRYDLVSVDQDGWRGAARADREPLDQPSRMRVEPDGRTARQEPVRIALPSSAVIEVPESAAAVTPPVVRIEERWDDYLPPAPRAMEDSGFWERPQPGAGDFWAADDDENAFAGHRHRGGDS</sequence>
<feature type="compositionally biased region" description="Low complexity" evidence="1">
    <location>
        <begin position="262"/>
        <end position="282"/>
    </location>
</feature>
<feature type="chain" id="PRO_5047030323" description="Fibronectin type-III domain-containing protein" evidence="2">
    <location>
        <begin position="27"/>
        <end position="790"/>
    </location>
</feature>
<feature type="region of interest" description="Disordered" evidence="1">
    <location>
        <begin position="490"/>
        <end position="654"/>
    </location>
</feature>
<keyword evidence="2" id="KW-0732">Signal</keyword>
<feature type="region of interest" description="Disordered" evidence="1">
    <location>
        <begin position="370"/>
        <end position="405"/>
    </location>
</feature>
<dbReference type="Proteomes" id="UP001597097">
    <property type="component" value="Unassembled WGS sequence"/>
</dbReference>
<feature type="compositionally biased region" description="Polar residues" evidence="1">
    <location>
        <begin position="328"/>
        <end position="339"/>
    </location>
</feature>